<dbReference type="EMBL" id="BPLR01016017">
    <property type="protein sequence ID" value="GIY80539.1"/>
    <property type="molecule type" value="Genomic_DNA"/>
</dbReference>
<evidence type="ECO:0000313" key="3">
    <source>
        <dbReference type="Proteomes" id="UP001054945"/>
    </source>
</evidence>
<gene>
    <name evidence="2" type="ORF">CEXT_314151</name>
</gene>
<evidence type="ECO:0000313" key="2">
    <source>
        <dbReference type="EMBL" id="GIY80539.1"/>
    </source>
</evidence>
<comment type="caution">
    <text evidence="2">The sequence shown here is derived from an EMBL/GenBank/DDBJ whole genome shotgun (WGS) entry which is preliminary data.</text>
</comment>
<feature type="region of interest" description="Disordered" evidence="1">
    <location>
        <begin position="74"/>
        <end position="100"/>
    </location>
</feature>
<keyword evidence="3" id="KW-1185">Reference proteome</keyword>
<accession>A0AAV4WFE0</accession>
<feature type="compositionally biased region" description="Polar residues" evidence="1">
    <location>
        <begin position="76"/>
        <end position="87"/>
    </location>
</feature>
<reference evidence="2 3" key="1">
    <citation type="submission" date="2021-06" db="EMBL/GenBank/DDBJ databases">
        <title>Caerostris extrusa draft genome.</title>
        <authorList>
            <person name="Kono N."/>
            <person name="Arakawa K."/>
        </authorList>
    </citation>
    <scope>NUCLEOTIDE SEQUENCE [LARGE SCALE GENOMIC DNA]</scope>
</reference>
<proteinExistence type="predicted"/>
<evidence type="ECO:0000256" key="1">
    <source>
        <dbReference type="SAM" id="MobiDB-lite"/>
    </source>
</evidence>
<name>A0AAV4WFE0_CAEEX</name>
<organism evidence="2 3">
    <name type="scientific">Caerostris extrusa</name>
    <name type="common">Bark spider</name>
    <name type="synonym">Caerostris bankana</name>
    <dbReference type="NCBI Taxonomy" id="172846"/>
    <lineage>
        <taxon>Eukaryota</taxon>
        <taxon>Metazoa</taxon>
        <taxon>Ecdysozoa</taxon>
        <taxon>Arthropoda</taxon>
        <taxon>Chelicerata</taxon>
        <taxon>Arachnida</taxon>
        <taxon>Araneae</taxon>
        <taxon>Araneomorphae</taxon>
        <taxon>Entelegynae</taxon>
        <taxon>Araneoidea</taxon>
        <taxon>Araneidae</taxon>
        <taxon>Caerostris</taxon>
    </lineage>
</organism>
<dbReference type="AlphaFoldDB" id="A0AAV4WFE0"/>
<sequence>MTISSKVKKFLSITKFKEFVDQNLFLKKKPGPLKTTPKTKFLYNVPPESWPFFKSEEGLKCRGTLRICSQDLLPSHQKSGLSPTQDKSQTEVGRKPSSNYIPLCMDMSLNKRAIRQR</sequence>
<dbReference type="Proteomes" id="UP001054945">
    <property type="component" value="Unassembled WGS sequence"/>
</dbReference>
<protein>
    <submittedName>
        <fullName evidence="2">Uncharacterized protein</fullName>
    </submittedName>
</protein>